<keyword evidence="12" id="KW-0735">Signal-anchor</keyword>
<dbReference type="InterPro" id="IPR023346">
    <property type="entry name" value="Lysozyme-like_dom_sf"/>
</dbReference>
<evidence type="ECO:0000256" key="16">
    <source>
        <dbReference type="ARBA" id="ARBA00023251"/>
    </source>
</evidence>
<reference evidence="25" key="2">
    <citation type="submission" date="2021-04" db="EMBL/GenBank/DDBJ databases">
        <authorList>
            <person name="Gilroy R."/>
        </authorList>
    </citation>
    <scope>NUCLEOTIDE SEQUENCE</scope>
    <source>
        <strain evidence="25">ChiBcec16-3735</strain>
    </source>
</reference>
<dbReference type="GO" id="GO:0046677">
    <property type="term" value="P:response to antibiotic"/>
    <property type="evidence" value="ECO:0007669"/>
    <property type="project" value="UniProtKB-KW"/>
</dbReference>
<dbReference type="PANTHER" id="PTHR32282:SF11">
    <property type="entry name" value="PENICILLIN-BINDING PROTEIN 1B"/>
    <property type="match status" value="1"/>
</dbReference>
<protein>
    <recommendedName>
        <fullName evidence="4">Penicillin-binding protein 1A</fullName>
        <ecNumber evidence="20">2.4.99.28</ecNumber>
        <ecNumber evidence="3">3.4.16.4</ecNumber>
    </recommendedName>
</protein>
<dbReference type="Gene3D" id="3.40.710.10">
    <property type="entry name" value="DD-peptidase/beta-lactamase superfamily"/>
    <property type="match status" value="1"/>
</dbReference>
<dbReference type="PANTHER" id="PTHR32282">
    <property type="entry name" value="BINDING PROTEIN TRANSPEPTIDASE, PUTATIVE-RELATED"/>
    <property type="match status" value="1"/>
</dbReference>
<evidence type="ECO:0000256" key="1">
    <source>
        <dbReference type="ARBA" id="ARBA00002624"/>
    </source>
</evidence>
<evidence type="ECO:0000256" key="18">
    <source>
        <dbReference type="ARBA" id="ARBA00023316"/>
    </source>
</evidence>
<evidence type="ECO:0000256" key="15">
    <source>
        <dbReference type="ARBA" id="ARBA00023136"/>
    </source>
</evidence>
<dbReference type="Gene3D" id="1.10.3810.10">
    <property type="entry name" value="Biosynthetic peptidoglycan transglycosylase-like"/>
    <property type="match status" value="1"/>
</dbReference>
<evidence type="ECO:0000256" key="17">
    <source>
        <dbReference type="ARBA" id="ARBA00023268"/>
    </source>
</evidence>
<evidence type="ECO:0000256" key="23">
    <source>
        <dbReference type="SAM" id="Phobius"/>
    </source>
</evidence>
<comment type="subcellular location">
    <subcellularLocation>
        <location evidence="2">Cell membrane</location>
        <topology evidence="2">Single-pass type II membrane protein</topology>
    </subcellularLocation>
</comment>
<evidence type="ECO:0000256" key="7">
    <source>
        <dbReference type="ARBA" id="ARBA00022670"/>
    </source>
</evidence>
<keyword evidence="9" id="KW-0808">Transferase</keyword>
<dbReference type="InterPro" id="IPR012338">
    <property type="entry name" value="Beta-lactam/transpept-like"/>
</dbReference>
<comment type="caution">
    <text evidence="25">The sequence shown here is derived from an EMBL/GenBank/DDBJ whole genome shotgun (WGS) entry which is preliminary data.</text>
</comment>
<keyword evidence="16" id="KW-0046">Antibiotic resistance</keyword>
<dbReference type="GO" id="GO:0005886">
    <property type="term" value="C:plasma membrane"/>
    <property type="evidence" value="ECO:0007669"/>
    <property type="project" value="UniProtKB-SubCell"/>
</dbReference>
<evidence type="ECO:0000313" key="26">
    <source>
        <dbReference type="Proteomes" id="UP000824065"/>
    </source>
</evidence>
<evidence type="ECO:0000256" key="11">
    <source>
        <dbReference type="ARBA" id="ARBA00022960"/>
    </source>
</evidence>
<evidence type="ECO:0000256" key="2">
    <source>
        <dbReference type="ARBA" id="ARBA00004401"/>
    </source>
</evidence>
<dbReference type="AlphaFoldDB" id="A0A9D2JM04"/>
<dbReference type="InterPro" id="IPR036950">
    <property type="entry name" value="PBP_transglycosylase"/>
</dbReference>
<evidence type="ECO:0000256" key="9">
    <source>
        <dbReference type="ARBA" id="ARBA00022679"/>
    </source>
</evidence>
<evidence type="ECO:0000256" key="12">
    <source>
        <dbReference type="ARBA" id="ARBA00022968"/>
    </source>
</evidence>
<accession>A0A9D2JM04</accession>
<feature type="region of interest" description="Disordered" evidence="22">
    <location>
        <begin position="1"/>
        <end position="70"/>
    </location>
</feature>
<dbReference type="SUPFAM" id="SSF56601">
    <property type="entry name" value="beta-lactamase/transpeptidase-like"/>
    <property type="match status" value="1"/>
</dbReference>
<evidence type="ECO:0000256" key="3">
    <source>
        <dbReference type="ARBA" id="ARBA00012448"/>
    </source>
</evidence>
<evidence type="ECO:0000256" key="13">
    <source>
        <dbReference type="ARBA" id="ARBA00022984"/>
    </source>
</evidence>
<feature type="compositionally biased region" description="Low complexity" evidence="22">
    <location>
        <begin position="9"/>
        <end position="20"/>
    </location>
</feature>
<keyword evidence="11" id="KW-0133">Cell shape</keyword>
<dbReference type="Pfam" id="PF00912">
    <property type="entry name" value="Transgly"/>
    <property type="match status" value="1"/>
</dbReference>
<comment type="function">
    <text evidence="1">Cell wall formation. Synthesis of cross-linked peptidoglycan from the lipid intermediates. The enzyme has a penicillin-insensitive transglycosylase N-terminal domain (formation of linear glycan strands) and a penicillin-sensitive transpeptidase C-terminal domain (cross-linking of the peptide subunits).</text>
</comment>
<evidence type="ECO:0000256" key="8">
    <source>
        <dbReference type="ARBA" id="ARBA00022676"/>
    </source>
</evidence>
<keyword evidence="6" id="KW-0121">Carboxypeptidase</keyword>
<reference evidence="25" key="1">
    <citation type="journal article" date="2021" name="PeerJ">
        <title>Extensive microbial diversity within the chicken gut microbiome revealed by metagenomics and culture.</title>
        <authorList>
            <person name="Gilroy R."/>
            <person name="Ravi A."/>
            <person name="Getino M."/>
            <person name="Pursley I."/>
            <person name="Horton D.L."/>
            <person name="Alikhan N.F."/>
            <person name="Baker D."/>
            <person name="Gharbi K."/>
            <person name="Hall N."/>
            <person name="Watson M."/>
            <person name="Adriaenssens E.M."/>
            <person name="Foster-Nyarko E."/>
            <person name="Jarju S."/>
            <person name="Secka A."/>
            <person name="Antonio M."/>
            <person name="Oren A."/>
            <person name="Chaudhuri R.R."/>
            <person name="La Ragione R."/>
            <person name="Hildebrand F."/>
            <person name="Pallen M.J."/>
        </authorList>
    </citation>
    <scope>NUCLEOTIDE SEQUENCE</scope>
    <source>
        <strain evidence="25">ChiBcec16-3735</strain>
    </source>
</reference>
<keyword evidence="7" id="KW-0645">Protease</keyword>
<evidence type="ECO:0000256" key="14">
    <source>
        <dbReference type="ARBA" id="ARBA00022989"/>
    </source>
</evidence>
<evidence type="ECO:0000256" key="6">
    <source>
        <dbReference type="ARBA" id="ARBA00022645"/>
    </source>
</evidence>
<keyword evidence="14 23" id="KW-1133">Transmembrane helix</keyword>
<evidence type="ECO:0000256" key="5">
    <source>
        <dbReference type="ARBA" id="ARBA00022475"/>
    </source>
</evidence>
<gene>
    <name evidence="25" type="ORF">H9725_00090</name>
</gene>
<evidence type="ECO:0000256" key="22">
    <source>
        <dbReference type="SAM" id="MobiDB-lite"/>
    </source>
</evidence>
<keyword evidence="17" id="KW-0511">Multifunctional enzyme</keyword>
<keyword evidence="5" id="KW-1003">Cell membrane</keyword>
<feature type="compositionally biased region" description="Gly residues" evidence="22">
    <location>
        <begin position="39"/>
        <end position="55"/>
    </location>
</feature>
<dbReference type="GO" id="GO:0006508">
    <property type="term" value="P:proteolysis"/>
    <property type="evidence" value="ECO:0007669"/>
    <property type="project" value="UniProtKB-KW"/>
</dbReference>
<keyword evidence="8" id="KW-0328">Glycosyltransferase</keyword>
<evidence type="ECO:0000256" key="4">
    <source>
        <dbReference type="ARBA" id="ARBA00018638"/>
    </source>
</evidence>
<keyword evidence="13" id="KW-0573">Peptidoglycan synthesis</keyword>
<dbReference type="GO" id="GO:0008360">
    <property type="term" value="P:regulation of cell shape"/>
    <property type="evidence" value="ECO:0007669"/>
    <property type="project" value="UniProtKB-KW"/>
</dbReference>
<organism evidence="25 26">
    <name type="scientific">Candidatus Faecalibacterium gallistercoris</name>
    <dbReference type="NCBI Taxonomy" id="2838579"/>
    <lineage>
        <taxon>Bacteria</taxon>
        <taxon>Bacillati</taxon>
        <taxon>Bacillota</taxon>
        <taxon>Clostridia</taxon>
        <taxon>Eubacteriales</taxon>
        <taxon>Oscillospiraceae</taxon>
        <taxon>Faecalibacterium</taxon>
    </lineage>
</organism>
<sequence length="848" mass="93398">MRRIHRSDGAGARGAAAAAGHRVVNTTHSRRESAPPPSSGGGRGAGHAGAPQGGRGPRKEKPEKEKKEKKGHPVLRAIFRIFATLFCVGIMAGCALAVCMVFYVVQATANDGDLLNLDQIELSQSSVVMATDPDTGAQIEYATLRSSNSHRMWVDLEQIPEYLQYAFICTEDKDFYTEPGFNLKRTVGAMINEYIVPIYSSRQGASTIEQQLIKNLTEDDSASGIEGALRKLREIYRAYTLYRNYSKETILEAYLNTISFTGTIQGVQTASLEYFGKEVDQLTLWECATIASITKNPTNYNPRTNPENLINRRNFVLYNMWDQGIITEDVYREAIAQPLVLAEEDTSRTTATNNSYFTDALFEEVVQDIMEKEGITEAAAQQMLYTGGFTIEATVNPKVQAQMEELMLNTGDAYFPAGWHEEPVSSLSEDDIPVYNDDGTLKTTTAEDGTVTYYRNVRTQAAMVTLDYDGNVIAMVGGLGEKTRDLTLNRAYSVTRQTGSAIKPIGAYALGIEYGLVNWSTMLNNSPLYLKSDMVIRDDDYCRRNGLSGLSDEALRAYPNAWRSWPKNYGGNYGDNTDVPLWNGLARSLNTIAARVGDLVGANTIFNFLYNTLQLDTLDPVNDVGLAPLVMGSQTHGVTPMDLAAAFQIFYDGQYTTPHLYTRVLDRDGNIYLENNATSYQALTPQTASIMNQLLQNVLYSSVGTAGGRYPTAGNMLSFGKTGTATDERDLWFVGGTPYYVTAVWWGYDSPYDMTLTLGSQARTRTCVEAWRALMNTVQEGYETREFPMAEGVVQRSYCTQSGLLAGPGCPGRATGYYKADDLPATCNYDHSGGIVSSQVDTEGVITD</sequence>
<feature type="domain" description="Glycosyl transferase family 51" evidence="24">
    <location>
        <begin position="146"/>
        <end position="320"/>
    </location>
</feature>
<evidence type="ECO:0000256" key="20">
    <source>
        <dbReference type="ARBA" id="ARBA00044770"/>
    </source>
</evidence>
<dbReference type="GO" id="GO:0009252">
    <property type="term" value="P:peptidoglycan biosynthetic process"/>
    <property type="evidence" value="ECO:0007669"/>
    <property type="project" value="UniProtKB-KW"/>
</dbReference>
<evidence type="ECO:0000259" key="24">
    <source>
        <dbReference type="Pfam" id="PF00912"/>
    </source>
</evidence>
<dbReference type="GO" id="GO:0008955">
    <property type="term" value="F:peptidoglycan glycosyltransferase activity"/>
    <property type="evidence" value="ECO:0007669"/>
    <property type="project" value="UniProtKB-EC"/>
</dbReference>
<dbReference type="InterPro" id="IPR001264">
    <property type="entry name" value="Glyco_trans_51"/>
</dbReference>
<proteinExistence type="predicted"/>
<comment type="catalytic activity">
    <reaction evidence="21">
        <text>[GlcNAc-(1-&gt;4)-Mur2Ac(oyl-L-Ala-gamma-D-Glu-L-Lys-D-Ala-D-Ala)](n)-di-trans,octa-cis-undecaprenyl diphosphate + beta-D-GlcNAc-(1-&gt;4)-Mur2Ac(oyl-L-Ala-gamma-D-Glu-L-Lys-D-Ala-D-Ala)-di-trans,octa-cis-undecaprenyl diphosphate = [GlcNAc-(1-&gt;4)-Mur2Ac(oyl-L-Ala-gamma-D-Glu-L-Lys-D-Ala-D-Ala)](n+1)-di-trans,octa-cis-undecaprenyl diphosphate + di-trans,octa-cis-undecaprenyl diphosphate + H(+)</text>
        <dbReference type="Rhea" id="RHEA:23708"/>
        <dbReference type="Rhea" id="RHEA-COMP:9602"/>
        <dbReference type="Rhea" id="RHEA-COMP:9603"/>
        <dbReference type="ChEBI" id="CHEBI:15378"/>
        <dbReference type="ChEBI" id="CHEBI:58405"/>
        <dbReference type="ChEBI" id="CHEBI:60033"/>
        <dbReference type="ChEBI" id="CHEBI:78435"/>
        <dbReference type="EC" id="2.4.99.28"/>
    </reaction>
</comment>
<evidence type="ECO:0000313" key="25">
    <source>
        <dbReference type="EMBL" id="HIZ56983.1"/>
    </source>
</evidence>
<dbReference type="InterPro" id="IPR050396">
    <property type="entry name" value="Glycosyltr_51/Transpeptidase"/>
</dbReference>
<keyword evidence="10 23" id="KW-0812">Transmembrane</keyword>
<comment type="catalytic activity">
    <reaction evidence="19">
        <text>Preferential cleavage: (Ac)2-L-Lys-D-Ala-|-D-Ala. Also transpeptidation of peptidyl-alanyl moieties that are N-acyl substituents of D-alanine.</text>
        <dbReference type="EC" id="3.4.16.4"/>
    </reaction>
</comment>
<feature type="compositionally biased region" description="Basic and acidic residues" evidence="22">
    <location>
        <begin position="57"/>
        <end position="68"/>
    </location>
</feature>
<evidence type="ECO:0000256" key="21">
    <source>
        <dbReference type="ARBA" id="ARBA00049902"/>
    </source>
</evidence>
<name>A0A9D2JM04_9FIRM</name>
<dbReference type="GO" id="GO:0071555">
    <property type="term" value="P:cell wall organization"/>
    <property type="evidence" value="ECO:0007669"/>
    <property type="project" value="UniProtKB-KW"/>
</dbReference>
<keyword evidence="18" id="KW-0961">Cell wall biogenesis/degradation</keyword>
<evidence type="ECO:0000256" key="19">
    <source>
        <dbReference type="ARBA" id="ARBA00034000"/>
    </source>
</evidence>
<dbReference type="SUPFAM" id="SSF53955">
    <property type="entry name" value="Lysozyme-like"/>
    <property type="match status" value="1"/>
</dbReference>
<keyword evidence="6" id="KW-0378">Hydrolase</keyword>
<keyword evidence="15 23" id="KW-0472">Membrane</keyword>
<feature type="transmembrane region" description="Helical" evidence="23">
    <location>
        <begin position="77"/>
        <end position="105"/>
    </location>
</feature>
<dbReference type="EC" id="2.4.99.28" evidence="20"/>
<dbReference type="GO" id="GO:0009002">
    <property type="term" value="F:serine-type D-Ala-D-Ala carboxypeptidase activity"/>
    <property type="evidence" value="ECO:0007669"/>
    <property type="project" value="UniProtKB-EC"/>
</dbReference>
<dbReference type="EC" id="3.4.16.4" evidence="3"/>
<dbReference type="EMBL" id="DXBJ01000001">
    <property type="protein sequence ID" value="HIZ56983.1"/>
    <property type="molecule type" value="Genomic_DNA"/>
</dbReference>
<dbReference type="GO" id="GO:0030288">
    <property type="term" value="C:outer membrane-bounded periplasmic space"/>
    <property type="evidence" value="ECO:0007669"/>
    <property type="project" value="TreeGrafter"/>
</dbReference>
<dbReference type="Proteomes" id="UP000824065">
    <property type="component" value="Unassembled WGS sequence"/>
</dbReference>
<evidence type="ECO:0000256" key="10">
    <source>
        <dbReference type="ARBA" id="ARBA00022692"/>
    </source>
</evidence>